<protein>
    <submittedName>
        <fullName evidence="1">Uncharacterized protein</fullName>
    </submittedName>
</protein>
<proteinExistence type="predicted"/>
<evidence type="ECO:0000313" key="2">
    <source>
        <dbReference type="Proteomes" id="UP000315498"/>
    </source>
</evidence>
<sequence>MEYLVIVTAALLLIGSISIAMPSKSSRKISKLRIDAKMLGCKISSNLYGKNKFKNKNSFDVSYQIKNLTTLKEGHFIRDKNKFILYSPVKLKYLDHFNDIERVLQGMPISANEIIFSNISISFLWKESDGIKELETILEKLNDLKNL</sequence>
<comment type="caution">
    <text evidence="1">The sequence shown here is derived from an EMBL/GenBank/DDBJ whole genome shotgun (WGS) entry which is preliminary data.</text>
</comment>
<dbReference type="EMBL" id="SHBG01000005">
    <property type="protein sequence ID" value="RZO25379.1"/>
    <property type="molecule type" value="Genomic_DNA"/>
</dbReference>
<name>A0A520MW16_9GAMM</name>
<reference evidence="1 2" key="1">
    <citation type="submission" date="2019-02" db="EMBL/GenBank/DDBJ databases">
        <title>Prokaryotic population dynamics and viral predation in marine succession experiment using metagenomics: the confinement effect.</title>
        <authorList>
            <person name="Haro-Moreno J.M."/>
            <person name="Rodriguez-Valera F."/>
            <person name="Lopez-Perez M."/>
        </authorList>
    </citation>
    <scope>NUCLEOTIDE SEQUENCE [LARGE SCALE GENOMIC DNA]</scope>
    <source>
        <strain evidence="1">MED-G161</strain>
    </source>
</reference>
<gene>
    <name evidence="1" type="ORF">EVA94_00880</name>
</gene>
<organism evidence="1 2">
    <name type="scientific">SAR86 cluster bacterium</name>
    <dbReference type="NCBI Taxonomy" id="2030880"/>
    <lineage>
        <taxon>Bacteria</taxon>
        <taxon>Pseudomonadati</taxon>
        <taxon>Pseudomonadota</taxon>
        <taxon>Gammaproteobacteria</taxon>
        <taxon>SAR86 cluster</taxon>
    </lineage>
</organism>
<accession>A0A520MW16</accession>
<dbReference type="AlphaFoldDB" id="A0A520MW16"/>
<dbReference type="Proteomes" id="UP000315498">
    <property type="component" value="Unassembled WGS sequence"/>
</dbReference>
<evidence type="ECO:0000313" key="1">
    <source>
        <dbReference type="EMBL" id="RZO25379.1"/>
    </source>
</evidence>